<proteinExistence type="predicted"/>
<name>A0ABR1ES63_NECAM</name>
<sequence length="196" mass="22533">MESLVTNIRLVTLNCRQLSSELQQAALSRLLRHLHAPFAVFQETRIRDRPLISDDNYTIYCGYADERKDASKKTLPVLTPGKKFAFASAEKISTYNSVCVARTTGDFSQASAKEMRRQLKGDRENECTLSVPELVHPQRLTYTTVSEERRSRRGVSLMRVTYNVLERIIVNRLIPHREETTRDEQAGFRPDRSTID</sequence>
<evidence type="ECO:0000313" key="1">
    <source>
        <dbReference type="EMBL" id="KAK6765448.1"/>
    </source>
</evidence>
<dbReference type="EMBL" id="JAVFWL010000006">
    <property type="protein sequence ID" value="KAK6765448.1"/>
    <property type="molecule type" value="Genomic_DNA"/>
</dbReference>
<reference evidence="1 2" key="1">
    <citation type="submission" date="2023-08" db="EMBL/GenBank/DDBJ databases">
        <title>A Necator americanus chromosomal reference genome.</title>
        <authorList>
            <person name="Ilik V."/>
            <person name="Petrzelkova K.J."/>
            <person name="Pardy F."/>
            <person name="Fuh T."/>
            <person name="Niatou-Singa F.S."/>
            <person name="Gouil Q."/>
            <person name="Baker L."/>
            <person name="Ritchie M.E."/>
            <person name="Jex A.R."/>
            <person name="Gazzola D."/>
            <person name="Li H."/>
            <person name="Toshio Fujiwara R."/>
            <person name="Zhan B."/>
            <person name="Aroian R.V."/>
            <person name="Pafco B."/>
            <person name="Schwarz E.M."/>
        </authorList>
    </citation>
    <scope>NUCLEOTIDE SEQUENCE [LARGE SCALE GENOMIC DNA]</scope>
    <source>
        <strain evidence="1 2">Aroian</strain>
        <tissue evidence="1">Whole animal</tissue>
    </source>
</reference>
<dbReference type="Proteomes" id="UP001303046">
    <property type="component" value="Unassembled WGS sequence"/>
</dbReference>
<keyword evidence="2" id="KW-1185">Reference proteome</keyword>
<gene>
    <name evidence="1" type="primary">Necator_chrX.g25553</name>
    <name evidence="1" type="ORF">RB195_025387</name>
</gene>
<protein>
    <recommendedName>
        <fullName evidence="3">Reverse transcriptase domain-containing protein</fullName>
    </recommendedName>
</protein>
<accession>A0ABR1ES63</accession>
<evidence type="ECO:0000313" key="2">
    <source>
        <dbReference type="Proteomes" id="UP001303046"/>
    </source>
</evidence>
<evidence type="ECO:0008006" key="3">
    <source>
        <dbReference type="Google" id="ProtNLM"/>
    </source>
</evidence>
<comment type="caution">
    <text evidence="1">The sequence shown here is derived from an EMBL/GenBank/DDBJ whole genome shotgun (WGS) entry which is preliminary data.</text>
</comment>
<organism evidence="1 2">
    <name type="scientific">Necator americanus</name>
    <name type="common">Human hookworm</name>
    <dbReference type="NCBI Taxonomy" id="51031"/>
    <lineage>
        <taxon>Eukaryota</taxon>
        <taxon>Metazoa</taxon>
        <taxon>Ecdysozoa</taxon>
        <taxon>Nematoda</taxon>
        <taxon>Chromadorea</taxon>
        <taxon>Rhabditida</taxon>
        <taxon>Rhabditina</taxon>
        <taxon>Rhabditomorpha</taxon>
        <taxon>Strongyloidea</taxon>
        <taxon>Ancylostomatidae</taxon>
        <taxon>Bunostominae</taxon>
        <taxon>Necator</taxon>
    </lineage>
</organism>